<evidence type="ECO:0008006" key="4">
    <source>
        <dbReference type="Google" id="ProtNLM"/>
    </source>
</evidence>
<feature type="transmembrane region" description="Helical" evidence="1">
    <location>
        <begin position="100"/>
        <end position="120"/>
    </location>
</feature>
<proteinExistence type="predicted"/>
<reference evidence="2 3" key="1">
    <citation type="journal article" date="2015" name="Stand. Genomic Sci.">
        <title>Genomic Encyclopedia of Bacterial and Archaeal Type Strains, Phase III: the genomes of soil and plant-associated and newly described type strains.</title>
        <authorList>
            <person name="Whitman W.B."/>
            <person name="Woyke T."/>
            <person name="Klenk H.P."/>
            <person name="Zhou Y."/>
            <person name="Lilburn T.G."/>
            <person name="Beck B.J."/>
            <person name="De Vos P."/>
            <person name="Vandamme P."/>
            <person name="Eisen J.A."/>
            <person name="Garrity G."/>
            <person name="Hugenholtz P."/>
            <person name="Kyrpides N.C."/>
        </authorList>
    </citation>
    <scope>NUCLEOTIDE SEQUENCE [LARGE SCALE GENOMIC DNA]</scope>
    <source>
        <strain evidence="2 3">CGMCC 1.5364</strain>
    </source>
</reference>
<feature type="transmembrane region" description="Helical" evidence="1">
    <location>
        <begin position="24"/>
        <end position="48"/>
    </location>
</feature>
<dbReference type="EMBL" id="VLKU01000001">
    <property type="protein sequence ID" value="TWI37994.1"/>
    <property type="molecule type" value="Genomic_DNA"/>
</dbReference>
<sequence length="316" mass="35068">MKLLLALGVAFGHAILMQNQLKPWSYLIGMGLLRGLVPTFSAISGYSIYVTQKRGKLDAWLKGLIAVYLFWMAFYLPVWFRDMSGFEQVVQTLVFGTMHLWYIAGLVLALPLMLATLWLGRKTGTGIWPMLGAALILALTGSGLAYWSYLVSPLPLDLHRNGITVIFPFAAAGYAVAMLVDQRGREALPSARALWLAMILLGVLKLGESAIVMQVYGVSIRTLPDLPILAIPFALLMFLAFLRLDLPRAPVNLGLWSASIYFLHILMILIARHFGIMSIWATTLLGIIMPILLAIAFEKVMAMRRRPQAERGVVRP</sequence>
<comment type="caution">
    <text evidence="2">The sequence shown here is derived from an EMBL/GenBank/DDBJ whole genome shotgun (WGS) entry which is preliminary data.</text>
</comment>
<feature type="transmembrane region" description="Helical" evidence="1">
    <location>
        <begin position="127"/>
        <end position="149"/>
    </location>
</feature>
<feature type="transmembrane region" description="Helical" evidence="1">
    <location>
        <begin position="60"/>
        <end position="80"/>
    </location>
</feature>
<keyword evidence="1" id="KW-1133">Transmembrane helix</keyword>
<evidence type="ECO:0000256" key="1">
    <source>
        <dbReference type="SAM" id="Phobius"/>
    </source>
</evidence>
<protein>
    <recommendedName>
        <fullName evidence="4">Surface polysaccharide O-acyltransferase-like enzyme</fullName>
    </recommendedName>
</protein>
<feature type="transmembrane region" description="Helical" evidence="1">
    <location>
        <begin position="161"/>
        <end position="181"/>
    </location>
</feature>
<feature type="transmembrane region" description="Helical" evidence="1">
    <location>
        <begin position="253"/>
        <end position="271"/>
    </location>
</feature>
<accession>A0A562P0M8</accession>
<feature type="transmembrane region" description="Helical" evidence="1">
    <location>
        <begin position="277"/>
        <end position="297"/>
    </location>
</feature>
<evidence type="ECO:0000313" key="2">
    <source>
        <dbReference type="EMBL" id="TWI37994.1"/>
    </source>
</evidence>
<feature type="transmembrane region" description="Helical" evidence="1">
    <location>
        <begin position="193"/>
        <end position="216"/>
    </location>
</feature>
<organism evidence="2 3">
    <name type="scientific">Paracoccus sulfuroxidans</name>
    <dbReference type="NCBI Taxonomy" id="384678"/>
    <lineage>
        <taxon>Bacteria</taxon>
        <taxon>Pseudomonadati</taxon>
        <taxon>Pseudomonadota</taxon>
        <taxon>Alphaproteobacteria</taxon>
        <taxon>Rhodobacterales</taxon>
        <taxon>Paracoccaceae</taxon>
        <taxon>Paracoccus</taxon>
    </lineage>
</organism>
<evidence type="ECO:0000313" key="3">
    <source>
        <dbReference type="Proteomes" id="UP000316225"/>
    </source>
</evidence>
<name>A0A562P0M8_9RHOB</name>
<gene>
    <name evidence="2" type="ORF">IQ24_00128</name>
</gene>
<dbReference type="Proteomes" id="UP000316225">
    <property type="component" value="Unassembled WGS sequence"/>
</dbReference>
<dbReference type="AlphaFoldDB" id="A0A562P0M8"/>
<keyword evidence="1" id="KW-0812">Transmembrane</keyword>
<keyword evidence="1" id="KW-0472">Membrane</keyword>
<feature type="transmembrane region" description="Helical" evidence="1">
    <location>
        <begin position="228"/>
        <end position="246"/>
    </location>
</feature>
<keyword evidence="3" id="KW-1185">Reference proteome</keyword>